<dbReference type="PANTHER" id="PTHR34411">
    <property type="entry name" value="DUF6748 DOMAIN-CONTAINING PROTEIN-RELATED"/>
    <property type="match status" value="1"/>
</dbReference>
<dbReference type="Proteomes" id="UP000001064">
    <property type="component" value="Unassembled WGS sequence"/>
</dbReference>
<proteinExistence type="predicted"/>
<keyword evidence="2" id="KW-1185">Reference proteome</keyword>
<dbReference type="RefSeq" id="XP_003287732.1">
    <property type="nucleotide sequence ID" value="XM_003287684.1"/>
</dbReference>
<organism evidence="1 2">
    <name type="scientific">Dictyostelium purpureum</name>
    <name type="common">Slime mold</name>
    <dbReference type="NCBI Taxonomy" id="5786"/>
    <lineage>
        <taxon>Eukaryota</taxon>
        <taxon>Amoebozoa</taxon>
        <taxon>Evosea</taxon>
        <taxon>Eumycetozoa</taxon>
        <taxon>Dictyostelia</taxon>
        <taxon>Dictyosteliales</taxon>
        <taxon>Dictyosteliaceae</taxon>
        <taxon>Dictyostelium</taxon>
    </lineage>
</organism>
<dbReference type="InterPro" id="IPR040405">
    <property type="entry name" value="DDB_G0275255-like"/>
</dbReference>
<protein>
    <submittedName>
        <fullName evidence="1">Uncharacterized protein</fullName>
    </submittedName>
</protein>
<dbReference type="InParanoid" id="F0ZJY9"/>
<name>F0ZJY9_DICPU</name>
<reference evidence="2" key="1">
    <citation type="journal article" date="2011" name="Genome Biol.">
        <title>Comparative genomics of the social amoebae Dictyostelium discoideum and Dictyostelium purpureum.</title>
        <authorList>
            <consortium name="US DOE Joint Genome Institute (JGI-PGF)"/>
            <person name="Sucgang R."/>
            <person name="Kuo A."/>
            <person name="Tian X."/>
            <person name="Salerno W."/>
            <person name="Parikh A."/>
            <person name="Feasley C.L."/>
            <person name="Dalin E."/>
            <person name="Tu H."/>
            <person name="Huang E."/>
            <person name="Barry K."/>
            <person name="Lindquist E."/>
            <person name="Shapiro H."/>
            <person name="Bruce D."/>
            <person name="Schmutz J."/>
            <person name="Salamov A."/>
            <person name="Fey P."/>
            <person name="Gaudet P."/>
            <person name="Anjard C."/>
            <person name="Babu M.M."/>
            <person name="Basu S."/>
            <person name="Bushmanova Y."/>
            <person name="van der Wel H."/>
            <person name="Katoh-Kurasawa M."/>
            <person name="Dinh C."/>
            <person name="Coutinho P.M."/>
            <person name="Saito T."/>
            <person name="Elias M."/>
            <person name="Schaap P."/>
            <person name="Kay R.R."/>
            <person name="Henrissat B."/>
            <person name="Eichinger L."/>
            <person name="Rivero F."/>
            <person name="Putnam N.H."/>
            <person name="West C.M."/>
            <person name="Loomis W.F."/>
            <person name="Chisholm R.L."/>
            <person name="Shaulsky G."/>
            <person name="Strassmann J.E."/>
            <person name="Queller D.C."/>
            <person name="Kuspa A."/>
            <person name="Grigoriev I.V."/>
        </authorList>
    </citation>
    <scope>NUCLEOTIDE SEQUENCE [LARGE SCALE GENOMIC DNA]</scope>
    <source>
        <strain evidence="2">QSDP1</strain>
    </source>
</reference>
<sequence length="140" mass="16439">MDNYNSNSIPGFDDKWFNKKLFDTENQRLLVQGYYSEGKTEDSFQVVNAFIHAPDPYRTCQDTSSSKEIPYCPYRQFPFYVRDGDRCLHQKCCIPLGVCLTVVKPVCINGYNLTYYRGETNGCLKYYCDFYLLDEIKSKY</sequence>
<accession>F0ZJY9</accession>
<dbReference type="EMBL" id="GL871049">
    <property type="protein sequence ID" value="EGC35729.1"/>
    <property type="molecule type" value="Genomic_DNA"/>
</dbReference>
<dbReference type="OrthoDB" id="10622867at2759"/>
<gene>
    <name evidence="1" type="ORF">DICPUDRAFT_151870</name>
</gene>
<dbReference type="VEuPathDB" id="AmoebaDB:DICPUDRAFT_151870"/>
<dbReference type="AlphaFoldDB" id="F0ZJY9"/>
<evidence type="ECO:0000313" key="1">
    <source>
        <dbReference type="EMBL" id="EGC35729.1"/>
    </source>
</evidence>
<evidence type="ECO:0000313" key="2">
    <source>
        <dbReference type="Proteomes" id="UP000001064"/>
    </source>
</evidence>
<dbReference type="PANTHER" id="PTHR34411:SF5">
    <property type="entry name" value="DUF6748 DOMAIN-CONTAINING PROTEIN"/>
    <property type="match status" value="1"/>
</dbReference>
<dbReference type="GeneID" id="10500845"/>
<dbReference type="KEGG" id="dpp:DICPUDRAFT_151870"/>